<dbReference type="AlphaFoldDB" id="A0A1S3RKK0"/>
<reference evidence="2" key="1">
    <citation type="submission" date="2025-08" db="UniProtKB">
        <authorList>
            <consortium name="RefSeq"/>
        </authorList>
    </citation>
    <scope>IDENTIFICATION</scope>
</reference>
<dbReference type="GeneID" id="106603523"/>
<dbReference type="OrthoDB" id="8830353at2759"/>
<accession>A0A1S3RKK0</accession>
<sequence length="260" mass="29197">MFRPANQAALTTLLGYLSNNGSVETAGCACIADIGKACSLNFVEGAECSVQWLTGIACTDEQRQWNVGTWRNLEPMRLNSIDFTHHKASDQYAEKHPECPSLHPTTAFHAQEELNRSLRHLNLPMGSLLCVNTEPTNNITASSTQPHGEHINYNCQKCLSFYNEIVKLDPTQSTVLEQIPKEQSASHLWHDLRKLRGTASSATKVPVRESTNPGKFFQEHLYPRFHGNVATRYRKDNELMASQWLEDLILCGPQSHCCQC</sequence>
<protein>
    <submittedName>
        <fullName evidence="2">Uncharacterized protein</fullName>
    </submittedName>
</protein>
<dbReference type="PANTHER" id="PTHR47526:SF3">
    <property type="entry name" value="PHD-TYPE DOMAIN-CONTAINING PROTEIN"/>
    <property type="match status" value="1"/>
</dbReference>
<proteinExistence type="predicted"/>
<dbReference type="RefSeq" id="XP_014052805.1">
    <property type="nucleotide sequence ID" value="XM_014197330.2"/>
</dbReference>
<dbReference type="PANTHER" id="PTHR47526">
    <property type="entry name" value="ATP-DEPENDENT DNA HELICASE"/>
    <property type="match status" value="1"/>
</dbReference>
<organism evidence="1 2">
    <name type="scientific">Salmo salar</name>
    <name type="common">Atlantic salmon</name>
    <dbReference type="NCBI Taxonomy" id="8030"/>
    <lineage>
        <taxon>Eukaryota</taxon>
        <taxon>Metazoa</taxon>
        <taxon>Chordata</taxon>
        <taxon>Craniata</taxon>
        <taxon>Vertebrata</taxon>
        <taxon>Euteleostomi</taxon>
        <taxon>Actinopterygii</taxon>
        <taxon>Neopterygii</taxon>
        <taxon>Teleostei</taxon>
        <taxon>Protacanthopterygii</taxon>
        <taxon>Salmoniformes</taxon>
        <taxon>Salmonidae</taxon>
        <taxon>Salmoninae</taxon>
        <taxon>Salmo</taxon>
    </lineage>
</organism>
<dbReference type="Proteomes" id="UP001652741">
    <property type="component" value="Chromosome ssa04"/>
</dbReference>
<dbReference type="KEGG" id="sasa:106603523"/>
<evidence type="ECO:0000313" key="2">
    <source>
        <dbReference type="RefSeq" id="XP_014052805.1"/>
    </source>
</evidence>
<evidence type="ECO:0000313" key="1">
    <source>
        <dbReference type="Proteomes" id="UP001652741"/>
    </source>
</evidence>
<gene>
    <name evidence="2" type="primary">LOC106603523</name>
</gene>
<keyword evidence="1" id="KW-1185">Reference proteome</keyword>
<name>A0A1S3RKK0_SALSA</name>